<keyword evidence="3" id="KW-0804">Transcription</keyword>
<accession>A0A238YRL4</accession>
<dbReference type="PRINTS" id="PR00034">
    <property type="entry name" value="HTHCRP"/>
</dbReference>
<feature type="domain" description="HTH crp-type" evidence="4">
    <location>
        <begin position="68"/>
        <end position="141"/>
    </location>
</feature>
<keyword evidence="6" id="KW-1185">Reference proteome</keyword>
<dbReference type="Gene3D" id="2.60.120.10">
    <property type="entry name" value="Jelly Rolls"/>
    <property type="match status" value="1"/>
</dbReference>
<dbReference type="Proteomes" id="UP000198417">
    <property type="component" value="Unassembled WGS sequence"/>
</dbReference>
<sequence length="164" mass="18738">MFGIADAFGHTRYPATSVAASETIALSWPMRLWSQYVARYPGFAAASHHTIGKRLNEMHDRMMEMATQQVERRVANALLRLITQMGRKTDNGIEVDFPVTRQDLSEMTGTTLHTVSRLLSAWERERIVESRRKHIMVSQPEHLVTLAEAPRESDRARPRPVGVW</sequence>
<dbReference type="GO" id="GO:0006355">
    <property type="term" value="P:regulation of DNA-templated transcription"/>
    <property type="evidence" value="ECO:0007669"/>
    <property type="project" value="InterPro"/>
</dbReference>
<organism evidence="5 6">
    <name type="scientific">Puniceibacterium sediminis</name>
    <dbReference type="NCBI Taxonomy" id="1608407"/>
    <lineage>
        <taxon>Bacteria</taxon>
        <taxon>Pseudomonadati</taxon>
        <taxon>Pseudomonadota</taxon>
        <taxon>Alphaproteobacteria</taxon>
        <taxon>Rhodobacterales</taxon>
        <taxon>Paracoccaceae</taxon>
        <taxon>Puniceibacterium</taxon>
    </lineage>
</organism>
<dbReference type="CDD" id="cd00092">
    <property type="entry name" value="HTH_CRP"/>
    <property type="match status" value="1"/>
</dbReference>
<evidence type="ECO:0000256" key="3">
    <source>
        <dbReference type="ARBA" id="ARBA00023163"/>
    </source>
</evidence>
<name>A0A238YRL4_9RHOB</name>
<dbReference type="InterPro" id="IPR018490">
    <property type="entry name" value="cNMP-bd_dom_sf"/>
</dbReference>
<dbReference type="EMBL" id="FZNN01000019">
    <property type="protein sequence ID" value="SNR73079.1"/>
    <property type="molecule type" value="Genomic_DNA"/>
</dbReference>
<dbReference type="InterPro" id="IPR036388">
    <property type="entry name" value="WH-like_DNA-bd_sf"/>
</dbReference>
<protein>
    <submittedName>
        <fullName evidence="5">Crp-like helix-turn-helix domain-containing protein</fullName>
    </submittedName>
</protein>
<dbReference type="InterPro" id="IPR014710">
    <property type="entry name" value="RmlC-like_jellyroll"/>
</dbReference>
<gene>
    <name evidence="5" type="ORF">SAMN06265370_11921</name>
</gene>
<keyword evidence="1" id="KW-0805">Transcription regulation</keyword>
<dbReference type="GO" id="GO:0003677">
    <property type="term" value="F:DNA binding"/>
    <property type="evidence" value="ECO:0007669"/>
    <property type="project" value="UniProtKB-KW"/>
</dbReference>
<dbReference type="SMART" id="SM00419">
    <property type="entry name" value="HTH_CRP"/>
    <property type="match status" value="1"/>
</dbReference>
<evidence type="ECO:0000256" key="2">
    <source>
        <dbReference type="ARBA" id="ARBA00023125"/>
    </source>
</evidence>
<evidence type="ECO:0000313" key="5">
    <source>
        <dbReference type="EMBL" id="SNR73079.1"/>
    </source>
</evidence>
<evidence type="ECO:0000259" key="4">
    <source>
        <dbReference type="PROSITE" id="PS51063"/>
    </source>
</evidence>
<dbReference type="SUPFAM" id="SSF46785">
    <property type="entry name" value="Winged helix' DNA-binding domain"/>
    <property type="match status" value="1"/>
</dbReference>
<dbReference type="InterPro" id="IPR012318">
    <property type="entry name" value="HTH_CRP"/>
</dbReference>
<keyword evidence="2" id="KW-0238">DNA-binding</keyword>
<proteinExistence type="predicted"/>
<dbReference type="Pfam" id="PF13545">
    <property type="entry name" value="HTH_Crp_2"/>
    <property type="match status" value="1"/>
</dbReference>
<evidence type="ECO:0000313" key="6">
    <source>
        <dbReference type="Proteomes" id="UP000198417"/>
    </source>
</evidence>
<evidence type="ECO:0000256" key="1">
    <source>
        <dbReference type="ARBA" id="ARBA00023015"/>
    </source>
</evidence>
<dbReference type="InterPro" id="IPR036390">
    <property type="entry name" value="WH_DNA-bd_sf"/>
</dbReference>
<reference evidence="5 6" key="1">
    <citation type="submission" date="2017-06" db="EMBL/GenBank/DDBJ databases">
        <authorList>
            <person name="Kim H.J."/>
            <person name="Triplett B.A."/>
        </authorList>
    </citation>
    <scope>NUCLEOTIDE SEQUENCE [LARGE SCALE GENOMIC DNA]</scope>
    <source>
        <strain evidence="5 6">DSM 29052</strain>
    </source>
</reference>
<dbReference type="AlphaFoldDB" id="A0A238YRL4"/>
<dbReference type="PROSITE" id="PS51063">
    <property type="entry name" value="HTH_CRP_2"/>
    <property type="match status" value="1"/>
</dbReference>
<dbReference type="Gene3D" id="1.10.10.10">
    <property type="entry name" value="Winged helix-like DNA-binding domain superfamily/Winged helix DNA-binding domain"/>
    <property type="match status" value="1"/>
</dbReference>
<dbReference type="SUPFAM" id="SSF51206">
    <property type="entry name" value="cAMP-binding domain-like"/>
    <property type="match status" value="1"/>
</dbReference>